<comment type="caution">
    <text evidence="2">The sequence shown here is derived from an EMBL/GenBank/DDBJ whole genome shotgun (WGS) entry which is preliminary data.</text>
</comment>
<accession>A0A1Q5PIC8</accession>
<proteinExistence type="predicted"/>
<evidence type="ECO:0000256" key="1">
    <source>
        <dbReference type="SAM" id="SignalP"/>
    </source>
</evidence>
<dbReference type="Proteomes" id="UP000186551">
    <property type="component" value="Unassembled WGS sequence"/>
</dbReference>
<protein>
    <recommendedName>
        <fullName evidence="4">DUF3887 domain-containing protein</fullName>
    </recommendedName>
</protein>
<reference evidence="2 3" key="1">
    <citation type="submission" date="2016-03" db="EMBL/GenBank/DDBJ databases">
        <title>Genome sequence of Pontibacter sp. nov., of the family cytophagaceae, isolated from marine sediment of the Yellow Sea, China.</title>
        <authorList>
            <person name="Zhang G."/>
            <person name="Zhang R."/>
        </authorList>
    </citation>
    <scope>NUCLEOTIDE SEQUENCE [LARGE SCALE GENOMIC DNA]</scope>
    <source>
        <strain evidence="2 3">S10-8</strain>
    </source>
</reference>
<organism evidence="2 3">
    <name type="scientific">Pontibacter flavimaris</name>
    <dbReference type="NCBI Taxonomy" id="1797110"/>
    <lineage>
        <taxon>Bacteria</taxon>
        <taxon>Pseudomonadati</taxon>
        <taxon>Bacteroidota</taxon>
        <taxon>Cytophagia</taxon>
        <taxon>Cytophagales</taxon>
        <taxon>Hymenobacteraceae</taxon>
        <taxon>Pontibacter</taxon>
    </lineage>
</organism>
<sequence length="180" mass="20225">MGKYKIFFGMIAGALITVTPVAAQDPDSLEVQRQEHNQQAGTENLETLALLLHQALQTNNPELLRRHLVDKRVYDKLMQLGTAPVRESLLLYSPTDLQLDFQQDFGQVMQDGATLEVDWPTTSIKETIVADTPPTRNAVIFPAQLHLNSSSGLPFQVHFTTARLDGRYYLLPPLRLSEEL</sequence>
<evidence type="ECO:0000313" key="2">
    <source>
        <dbReference type="EMBL" id="OKL41980.1"/>
    </source>
</evidence>
<name>A0A1Q5PIC8_9BACT</name>
<evidence type="ECO:0000313" key="3">
    <source>
        <dbReference type="Proteomes" id="UP000186551"/>
    </source>
</evidence>
<keyword evidence="1" id="KW-0732">Signal</keyword>
<feature type="signal peptide" evidence="1">
    <location>
        <begin position="1"/>
        <end position="23"/>
    </location>
</feature>
<keyword evidence="3" id="KW-1185">Reference proteome</keyword>
<feature type="chain" id="PRO_5013202729" description="DUF3887 domain-containing protein" evidence="1">
    <location>
        <begin position="24"/>
        <end position="180"/>
    </location>
</feature>
<gene>
    <name evidence="2" type="ORF">A3841_08215</name>
</gene>
<dbReference type="AlphaFoldDB" id="A0A1Q5PIC8"/>
<dbReference type="EMBL" id="LVWA01000002">
    <property type="protein sequence ID" value="OKL41980.1"/>
    <property type="molecule type" value="Genomic_DNA"/>
</dbReference>
<evidence type="ECO:0008006" key="4">
    <source>
        <dbReference type="Google" id="ProtNLM"/>
    </source>
</evidence>